<comment type="caution">
    <text evidence="1">The sequence shown here is derived from an EMBL/GenBank/DDBJ whole genome shotgun (WGS) entry which is preliminary data.</text>
</comment>
<accession>A0ACB9AG36</accession>
<protein>
    <submittedName>
        <fullName evidence="1">Uncharacterized protein</fullName>
    </submittedName>
</protein>
<dbReference type="EMBL" id="CM042015">
    <property type="protein sequence ID" value="KAI3708615.1"/>
    <property type="molecule type" value="Genomic_DNA"/>
</dbReference>
<reference evidence="1 2" key="2">
    <citation type="journal article" date="2022" name="Mol. Ecol. Resour.">
        <title>The genomes of chicory, endive, great burdock and yacon provide insights into Asteraceae paleo-polyploidization history and plant inulin production.</title>
        <authorList>
            <person name="Fan W."/>
            <person name="Wang S."/>
            <person name="Wang H."/>
            <person name="Wang A."/>
            <person name="Jiang F."/>
            <person name="Liu H."/>
            <person name="Zhao H."/>
            <person name="Xu D."/>
            <person name="Zhang Y."/>
        </authorList>
    </citation>
    <scope>NUCLEOTIDE SEQUENCE [LARGE SCALE GENOMIC DNA]</scope>
    <source>
        <strain evidence="2">cv. Punajuju</strain>
        <tissue evidence="1">Leaves</tissue>
    </source>
</reference>
<reference evidence="2" key="1">
    <citation type="journal article" date="2022" name="Mol. Ecol. Resour.">
        <title>The genomes of chicory, endive, great burdock and yacon provide insights into Asteraceae palaeo-polyploidization history and plant inulin production.</title>
        <authorList>
            <person name="Fan W."/>
            <person name="Wang S."/>
            <person name="Wang H."/>
            <person name="Wang A."/>
            <person name="Jiang F."/>
            <person name="Liu H."/>
            <person name="Zhao H."/>
            <person name="Xu D."/>
            <person name="Zhang Y."/>
        </authorList>
    </citation>
    <scope>NUCLEOTIDE SEQUENCE [LARGE SCALE GENOMIC DNA]</scope>
    <source>
        <strain evidence="2">cv. Punajuju</strain>
    </source>
</reference>
<evidence type="ECO:0000313" key="2">
    <source>
        <dbReference type="Proteomes" id="UP001055811"/>
    </source>
</evidence>
<keyword evidence="2" id="KW-1185">Reference proteome</keyword>
<sequence length="263" mass="30000">MGEVCFFEEDDEAAMAVRRVCIKTTKMPLIFDKMKVVAQGIEYEVVVKELSNWEPEIFVEEECNQQEIPSIRAVYGAVCNDGNRSEGAQEQEKDDLEEGEMRFEYQHQQDHATHGAGFVDRSGKFYDTSAIKKGRFTVNNENNKFMKTDRGSKVRTVEDDEENDGERREAENDNHGEKDFLKVDEHGDEVIKKGPSPVEARLEKEVGSRGSKVDSLLYRGRRSNSMGSIKSNMKRVPTDVDNINDVMAQYMEMGKMLGVRYGE</sequence>
<dbReference type="Proteomes" id="UP001055811">
    <property type="component" value="Linkage Group LG07"/>
</dbReference>
<evidence type="ECO:0000313" key="1">
    <source>
        <dbReference type="EMBL" id="KAI3708615.1"/>
    </source>
</evidence>
<organism evidence="1 2">
    <name type="scientific">Cichorium intybus</name>
    <name type="common">Chicory</name>
    <dbReference type="NCBI Taxonomy" id="13427"/>
    <lineage>
        <taxon>Eukaryota</taxon>
        <taxon>Viridiplantae</taxon>
        <taxon>Streptophyta</taxon>
        <taxon>Embryophyta</taxon>
        <taxon>Tracheophyta</taxon>
        <taxon>Spermatophyta</taxon>
        <taxon>Magnoliopsida</taxon>
        <taxon>eudicotyledons</taxon>
        <taxon>Gunneridae</taxon>
        <taxon>Pentapetalae</taxon>
        <taxon>asterids</taxon>
        <taxon>campanulids</taxon>
        <taxon>Asterales</taxon>
        <taxon>Asteraceae</taxon>
        <taxon>Cichorioideae</taxon>
        <taxon>Cichorieae</taxon>
        <taxon>Cichoriinae</taxon>
        <taxon>Cichorium</taxon>
    </lineage>
</organism>
<proteinExistence type="predicted"/>
<gene>
    <name evidence="1" type="ORF">L2E82_37914</name>
</gene>
<name>A0ACB9AG36_CICIN</name>